<keyword evidence="6" id="KW-1185">Reference proteome</keyword>
<dbReference type="RefSeq" id="WP_275090042.1">
    <property type="nucleotide sequence ID" value="NZ_CP119078.1"/>
</dbReference>
<sequence>METYRGLKVTTNSDQVIDDINYFHNQILGSGNNAIAILDAVKRNPDNLLLQTYAAAFYLYAQENAATEIAANYLLQAEKQLRQANLREKLTYYAARAWLRLDYAAAITLLTTIIELYPRDTLAIKFAEWLFYCSGQAFQAKQFLALCESCSQHNQDESHFLAIHSFALELCGHYPQAKAVAEQAIAMGPITPWSHHTLAHVYLMENDINGGIKRLEDLRNSWTNILPLLKGHNTWHLALFHLANRDETETMKLFPDIFGTLPDTLLEQLDAISLLWRMDMAGLPQEELLKKILLHLGVHPFEYYIGFNNVHFIYCLAKLGKTELAEKAIKDLELYISTLPLGAVRNLWKNVALPMCLGVNAFAQNNYQLAAEKIDPIIENCYQLGGSDAQTELYTQTYLLSLLGSKQEEKAKQFFSKHLSHYRNTALADYWFNEW</sequence>
<proteinExistence type="inferred from homology"/>
<reference evidence="5 6" key="1">
    <citation type="submission" date="2023-02" db="EMBL/GenBank/DDBJ databases">
        <title>Genome Sequence of L. cardiaca H63T.</title>
        <authorList>
            <person name="Lopez A.E."/>
            <person name="Cianciotto N.P."/>
        </authorList>
    </citation>
    <scope>NUCLEOTIDE SEQUENCE [LARGE SCALE GENOMIC DNA]</scope>
    <source>
        <strain evidence="5 6">H63</strain>
    </source>
</reference>
<evidence type="ECO:0000256" key="2">
    <source>
        <dbReference type="ARBA" id="ARBA00019992"/>
    </source>
</evidence>
<dbReference type="InterPro" id="IPR033891">
    <property type="entry name" value="TTC38"/>
</dbReference>
<dbReference type="InterPro" id="IPR011990">
    <property type="entry name" value="TPR-like_helical_dom_sf"/>
</dbReference>
<dbReference type="Proteomes" id="UP001222087">
    <property type="component" value="Chromosome"/>
</dbReference>
<evidence type="ECO:0000256" key="4">
    <source>
        <dbReference type="ARBA" id="ARBA00022803"/>
    </source>
</evidence>
<keyword evidence="4" id="KW-0802">TPR repeat</keyword>
<dbReference type="CDD" id="cd05804">
    <property type="entry name" value="StaR_like"/>
    <property type="match status" value="1"/>
</dbReference>
<accession>A0ABY8AXN5</accession>
<evidence type="ECO:0000256" key="3">
    <source>
        <dbReference type="ARBA" id="ARBA00022737"/>
    </source>
</evidence>
<keyword evidence="3" id="KW-0677">Repeat</keyword>
<evidence type="ECO:0000256" key="1">
    <source>
        <dbReference type="ARBA" id="ARBA00005857"/>
    </source>
</evidence>
<dbReference type="PANTHER" id="PTHR16263">
    <property type="entry name" value="TETRATRICOPEPTIDE REPEAT PROTEIN 38"/>
    <property type="match status" value="1"/>
</dbReference>
<evidence type="ECO:0000313" key="5">
    <source>
        <dbReference type="EMBL" id="WED44226.1"/>
    </source>
</evidence>
<dbReference type="PANTHER" id="PTHR16263:SF4">
    <property type="entry name" value="TETRATRICOPEPTIDE REPEAT PROTEIN 38"/>
    <property type="match status" value="1"/>
</dbReference>
<gene>
    <name evidence="5" type="ORF">PXX05_05415</name>
</gene>
<dbReference type="SUPFAM" id="SSF48452">
    <property type="entry name" value="TPR-like"/>
    <property type="match status" value="1"/>
</dbReference>
<comment type="similarity">
    <text evidence="1">Belongs to the TTC38 family.</text>
</comment>
<organism evidence="5 6">
    <name type="scientific">Legionella cardiaca</name>
    <dbReference type="NCBI Taxonomy" id="1071983"/>
    <lineage>
        <taxon>Bacteria</taxon>
        <taxon>Pseudomonadati</taxon>
        <taxon>Pseudomonadota</taxon>
        <taxon>Gammaproteobacteria</taxon>
        <taxon>Legionellales</taxon>
        <taxon>Legionellaceae</taxon>
        <taxon>Legionella</taxon>
    </lineage>
</organism>
<name>A0ABY8AXN5_9GAMM</name>
<dbReference type="EMBL" id="CP119078">
    <property type="protein sequence ID" value="WED44226.1"/>
    <property type="molecule type" value="Genomic_DNA"/>
</dbReference>
<evidence type="ECO:0000313" key="6">
    <source>
        <dbReference type="Proteomes" id="UP001222087"/>
    </source>
</evidence>
<dbReference type="Gene3D" id="1.25.40.10">
    <property type="entry name" value="Tetratricopeptide repeat domain"/>
    <property type="match status" value="1"/>
</dbReference>
<protein>
    <recommendedName>
        <fullName evidence="2">Tetratricopeptide repeat protein 38</fullName>
    </recommendedName>
</protein>